<evidence type="ECO:0008006" key="3">
    <source>
        <dbReference type="Google" id="ProtNLM"/>
    </source>
</evidence>
<protein>
    <recommendedName>
        <fullName evidence="3">ArsR family transcriptional regulator</fullName>
    </recommendedName>
</protein>
<proteinExistence type="predicted"/>
<organism evidence="1 2">
    <name type="scientific">Crenobacter cavernae</name>
    <dbReference type="NCBI Taxonomy" id="2290923"/>
    <lineage>
        <taxon>Bacteria</taxon>
        <taxon>Pseudomonadati</taxon>
        <taxon>Pseudomonadota</taxon>
        <taxon>Betaproteobacteria</taxon>
        <taxon>Neisseriales</taxon>
        <taxon>Neisseriaceae</taxon>
        <taxon>Crenobacter</taxon>
    </lineage>
</organism>
<evidence type="ECO:0000313" key="1">
    <source>
        <dbReference type="EMBL" id="RXZ42687.1"/>
    </source>
</evidence>
<evidence type="ECO:0000313" key="2">
    <source>
        <dbReference type="Proteomes" id="UP000290682"/>
    </source>
</evidence>
<keyword evidence="2" id="KW-1185">Reference proteome</keyword>
<dbReference type="EMBL" id="REGR01000014">
    <property type="protein sequence ID" value="RXZ42687.1"/>
    <property type="molecule type" value="Genomic_DNA"/>
</dbReference>
<dbReference type="SUPFAM" id="SSF46785">
    <property type="entry name" value="Winged helix' DNA-binding domain"/>
    <property type="match status" value="1"/>
</dbReference>
<dbReference type="RefSeq" id="WP_129213478.1">
    <property type="nucleotide sequence ID" value="NZ_REGR01000014.1"/>
</dbReference>
<sequence>MSRTRDNAYLEIRADGSASSQRLRVLAVLTQARHPLTRREIAKEVGIEIASACGRLDELEKAGAVAKDEARLNPFSGKWNVTYRLARGGDRLAVDQADLFAEAAA</sequence>
<comment type="caution">
    <text evidence="1">The sequence shown here is derived from an EMBL/GenBank/DDBJ whole genome shotgun (WGS) entry which is preliminary data.</text>
</comment>
<dbReference type="Proteomes" id="UP000290682">
    <property type="component" value="Unassembled WGS sequence"/>
</dbReference>
<dbReference type="Gene3D" id="1.10.10.10">
    <property type="entry name" value="Winged helix-like DNA-binding domain superfamily/Winged helix DNA-binding domain"/>
    <property type="match status" value="1"/>
</dbReference>
<dbReference type="InterPro" id="IPR036390">
    <property type="entry name" value="WH_DNA-bd_sf"/>
</dbReference>
<gene>
    <name evidence="1" type="ORF">EBB06_12395</name>
</gene>
<reference evidence="1 2" key="1">
    <citation type="submission" date="2018-10" db="EMBL/GenBank/DDBJ databases">
        <title>Draft genome of Fastidiocella sp. strain 375T, a bacterium isolated from a karstic cave dripping water.</title>
        <authorList>
            <person name="Coelho C."/>
            <person name="Verissimo A."/>
            <person name="Tiago I."/>
        </authorList>
    </citation>
    <scope>NUCLEOTIDE SEQUENCE [LARGE SCALE GENOMIC DNA]</scope>
    <source>
        <strain evidence="1 2">CAVE-375</strain>
    </source>
</reference>
<name>A0ABY0FAK8_9NEIS</name>
<accession>A0ABY0FAK8</accession>
<dbReference type="InterPro" id="IPR036388">
    <property type="entry name" value="WH-like_DNA-bd_sf"/>
</dbReference>